<proteinExistence type="predicted"/>
<evidence type="ECO:0000313" key="2">
    <source>
        <dbReference type="EMBL" id="GGL04254.1"/>
    </source>
</evidence>
<reference evidence="3" key="1">
    <citation type="journal article" date="2019" name="Int. J. Syst. Evol. Microbiol.">
        <title>The Global Catalogue of Microorganisms (GCM) 10K type strain sequencing project: providing services to taxonomists for standard genome sequencing and annotation.</title>
        <authorList>
            <consortium name="The Broad Institute Genomics Platform"/>
            <consortium name="The Broad Institute Genome Sequencing Center for Infectious Disease"/>
            <person name="Wu L."/>
            <person name="Ma J."/>
        </authorList>
    </citation>
    <scope>NUCLEOTIDE SEQUENCE [LARGE SCALE GENOMIC DNA]</scope>
    <source>
        <strain evidence="3">JCM 19173</strain>
    </source>
</reference>
<dbReference type="Proteomes" id="UP000604341">
    <property type="component" value="Unassembled WGS sequence"/>
</dbReference>
<evidence type="ECO:0000313" key="3">
    <source>
        <dbReference type="Proteomes" id="UP000604341"/>
    </source>
</evidence>
<dbReference type="RefSeq" id="WP_189069216.1">
    <property type="nucleotide sequence ID" value="NZ_BMPE01000006.1"/>
</dbReference>
<keyword evidence="2" id="KW-0378">Hydrolase</keyword>
<organism evidence="2 3">
    <name type="scientific">Deinococcus radiotolerans</name>
    <dbReference type="NCBI Taxonomy" id="1309407"/>
    <lineage>
        <taxon>Bacteria</taxon>
        <taxon>Thermotogati</taxon>
        <taxon>Deinococcota</taxon>
        <taxon>Deinococci</taxon>
        <taxon>Deinococcales</taxon>
        <taxon>Deinococcaceae</taxon>
        <taxon>Deinococcus</taxon>
    </lineage>
</organism>
<keyword evidence="3" id="KW-1185">Reference proteome</keyword>
<feature type="signal peptide" evidence="1">
    <location>
        <begin position="1"/>
        <end position="19"/>
    </location>
</feature>
<sequence length="479" mass="50926">MRRAAQLLPLLLLTPPAGAQTTAPQTPAAQPAALTAQATVALNLVPATRVARSGVTVPGTPAALNTSVTVRYGPSRPAAVLLLMPGYLGGAGSFDRLARQLVHLDPTLAVWAVDRRSNLLEDHAPLLSGNATQLAQVVQRGLPTRDPATLTYMKDWGLDTTLRDWRAAVLEARTLTPNVFIGGHSMGGTLTGLYATYDFGGVRGERDVQGLIMLDGLPGLMSGKPLSLDQYEKGGGTNPIGSLPGLQQLNRAPFVSAPYFSPDLATRAAAQARLAALQPDARAPQGGFASFPATNLAAAMTRLDRRYALLPFMAISAGRATNATDAPFLPSQALGGQDTRWITGATDPARPVGWASDPTQLTDALDFVQRYLTPLTDYTEWYFPNRLTLDLAAARTDTTGTPFERSLPVRSAQTLSLPVLGIAAEQGVTTAEQFRAYAAGTRAKLTTYTLKGAAHLDVTTASSDQVARRIVTWLRPLRR</sequence>
<comment type="caution">
    <text evidence="2">The sequence shown here is derived from an EMBL/GenBank/DDBJ whole genome shotgun (WGS) entry which is preliminary data.</text>
</comment>
<feature type="chain" id="PRO_5046219345" evidence="1">
    <location>
        <begin position="20"/>
        <end position="479"/>
    </location>
</feature>
<evidence type="ECO:0000256" key="1">
    <source>
        <dbReference type="SAM" id="SignalP"/>
    </source>
</evidence>
<dbReference type="EMBL" id="BMPE01000006">
    <property type="protein sequence ID" value="GGL04254.1"/>
    <property type="molecule type" value="Genomic_DNA"/>
</dbReference>
<keyword evidence="1" id="KW-0732">Signal</keyword>
<dbReference type="SUPFAM" id="SSF53474">
    <property type="entry name" value="alpha/beta-Hydrolases"/>
    <property type="match status" value="1"/>
</dbReference>
<protein>
    <submittedName>
        <fullName evidence="2">Alpha/beta hydrolase</fullName>
    </submittedName>
</protein>
<dbReference type="GO" id="GO:0016787">
    <property type="term" value="F:hydrolase activity"/>
    <property type="evidence" value="ECO:0007669"/>
    <property type="project" value="UniProtKB-KW"/>
</dbReference>
<name>A0ABQ2FK59_9DEIO</name>
<dbReference type="InterPro" id="IPR029058">
    <property type="entry name" value="AB_hydrolase_fold"/>
</dbReference>
<dbReference type="Gene3D" id="3.40.50.1820">
    <property type="entry name" value="alpha/beta hydrolase"/>
    <property type="match status" value="1"/>
</dbReference>
<gene>
    <name evidence="2" type="ORF">GCM10010844_23630</name>
</gene>
<accession>A0ABQ2FK59</accession>